<name>Q5JIP8_THEKO</name>
<dbReference type="HOGENOM" id="CLU_007207_0_4_2"/>
<evidence type="ECO:0000256" key="1">
    <source>
        <dbReference type="ARBA" id="ARBA00023002"/>
    </source>
</evidence>
<dbReference type="Gene3D" id="3.40.50.1970">
    <property type="match status" value="1"/>
</dbReference>
<dbReference type="FunFam" id="3.40.50.1970:FF:000003">
    <property type="entry name" value="Alcohol dehydrogenase, iron-containing"/>
    <property type="match status" value="1"/>
</dbReference>
<dbReference type="AlphaFoldDB" id="Q5JIP8"/>
<feature type="domain" description="Alcohol dehydrogenase iron-type/glycerol dehydrogenase GldA" evidence="2">
    <location>
        <begin position="1"/>
        <end position="146"/>
    </location>
</feature>
<dbReference type="EMBL" id="AP006878">
    <property type="protein sequence ID" value="BAD85758.1"/>
    <property type="molecule type" value="Genomic_DNA"/>
</dbReference>
<evidence type="ECO:0000259" key="3">
    <source>
        <dbReference type="Pfam" id="PF25137"/>
    </source>
</evidence>
<dbReference type="PATRIC" id="fig|69014.16.peg.1529"/>
<dbReference type="PhylomeDB" id="Q5JIP8"/>
<dbReference type="SUPFAM" id="SSF56796">
    <property type="entry name" value="Dehydroquinate synthase-like"/>
    <property type="match status" value="1"/>
</dbReference>
<keyword evidence="5" id="KW-1185">Reference proteome</keyword>
<accession>Q5JIP8</accession>
<dbReference type="InterPro" id="IPR001670">
    <property type="entry name" value="ADH_Fe/GldA"/>
</dbReference>
<gene>
    <name evidence="4" type="ordered locus">TK1569</name>
</gene>
<dbReference type="InterPro" id="IPR056798">
    <property type="entry name" value="ADH_Fe_C"/>
</dbReference>
<evidence type="ECO:0000313" key="4">
    <source>
        <dbReference type="EMBL" id="BAD85758.1"/>
    </source>
</evidence>
<organism evidence="4 5">
    <name type="scientific">Thermococcus kodakarensis (strain ATCC BAA-918 / JCM 12380 / KOD1)</name>
    <name type="common">Pyrococcus kodakaraensis (strain KOD1)</name>
    <dbReference type="NCBI Taxonomy" id="69014"/>
    <lineage>
        <taxon>Archaea</taxon>
        <taxon>Methanobacteriati</taxon>
        <taxon>Methanobacteriota</taxon>
        <taxon>Thermococci</taxon>
        <taxon>Thermococcales</taxon>
        <taxon>Thermococcaceae</taxon>
        <taxon>Thermococcus</taxon>
    </lineage>
</organism>
<dbReference type="Proteomes" id="UP000000536">
    <property type="component" value="Chromosome"/>
</dbReference>
<dbReference type="PANTHER" id="PTHR11496:SF104">
    <property type="entry name" value="3-DEOXY-ALPHA-D-MANNO-OCTULOSONATE 8-OXIDASE"/>
    <property type="match status" value="1"/>
</dbReference>
<dbReference type="eggNOG" id="arCOG00984">
    <property type="taxonomic scope" value="Archaea"/>
</dbReference>
<evidence type="ECO:0000259" key="2">
    <source>
        <dbReference type="Pfam" id="PF00465"/>
    </source>
</evidence>
<dbReference type="CDD" id="cd08185">
    <property type="entry name" value="Fe-ADH-like"/>
    <property type="match status" value="1"/>
</dbReference>
<sequence length="354" mass="38883">MVTGRSSTKKTGLLYRVQELLKKAGVESIVFDRVIPNPISTHVDEAAELARRENVDFVVGLGGGSAIDSAKAIAMTAKSGGKYWDYVPAVGGGKKPSGALPIVAIPTTHGTGTEADPYAVITNPETKEKQGIGYDVLFPKFSIVDPEVMVTLPQNQTVYTSMDAFYHSIEAFLNVRAQPYSDVLALDSMRRVVTYLPIAYENLQDLEARTQLAWASTEAGITETLTGVIANHALEHGLSGFYPEVPHGLGLCILGPYLFEYILDHAYERLAIVGREVFGVYESNDRKAAELAVKKLRDFQSLFGVNKKLRELGVKEEDIPKMAETAYRMMKGVIDVTPGNLSVEDLEEIYRRAY</sequence>
<dbReference type="Pfam" id="PF25137">
    <property type="entry name" value="ADH_Fe_C"/>
    <property type="match status" value="1"/>
</dbReference>
<dbReference type="GO" id="GO:0046872">
    <property type="term" value="F:metal ion binding"/>
    <property type="evidence" value="ECO:0007669"/>
    <property type="project" value="InterPro"/>
</dbReference>
<dbReference type="FunFam" id="1.20.1090.10:FF:000029">
    <property type="entry name" value="Iron-containing alcohol dehydrogenase"/>
    <property type="match status" value="1"/>
</dbReference>
<proteinExistence type="predicted"/>
<dbReference type="EnsemblBacteria" id="BAD85758">
    <property type="protein sequence ID" value="BAD85758"/>
    <property type="gene ID" value="TK1569"/>
</dbReference>
<dbReference type="RefSeq" id="WP_011250520.1">
    <property type="nucleotide sequence ID" value="NC_006624.1"/>
</dbReference>
<protein>
    <submittedName>
        <fullName evidence="4">Iron-containing alcohol dehydrogenase</fullName>
    </submittedName>
</protein>
<dbReference type="InterPro" id="IPR039697">
    <property type="entry name" value="Alcohol_dehydrogenase_Fe"/>
</dbReference>
<dbReference type="GeneID" id="78448097"/>
<dbReference type="STRING" id="69014.TK1569"/>
<dbReference type="GO" id="GO:0004022">
    <property type="term" value="F:alcohol dehydrogenase (NAD+) activity"/>
    <property type="evidence" value="ECO:0000318"/>
    <property type="project" value="GO_Central"/>
</dbReference>
<feature type="domain" description="Fe-containing alcohol dehydrogenase-like C-terminal" evidence="3">
    <location>
        <begin position="157"/>
        <end position="354"/>
    </location>
</feature>
<dbReference type="Pfam" id="PF00465">
    <property type="entry name" value="Fe-ADH"/>
    <property type="match status" value="1"/>
</dbReference>
<dbReference type="PANTHER" id="PTHR11496">
    <property type="entry name" value="ALCOHOL DEHYDROGENASE"/>
    <property type="match status" value="1"/>
</dbReference>
<reference evidence="4 5" key="1">
    <citation type="journal article" date="2005" name="Genome Res.">
        <title>Complete genome sequence of the hyperthermophilic archaeon Thermococcus kodakaraensis KOD1 and comparison with Pyrococcus genomes.</title>
        <authorList>
            <person name="Fukui T."/>
            <person name="Atomi H."/>
            <person name="Kanai T."/>
            <person name="Matsumi R."/>
            <person name="Fujiwara S."/>
            <person name="Imanaka T."/>
        </authorList>
    </citation>
    <scope>NUCLEOTIDE SEQUENCE [LARGE SCALE GENOMIC DNA]</scope>
    <source>
        <strain evidence="5">ATCC BAA-918 / JCM 12380 / KOD1</strain>
    </source>
</reference>
<dbReference type="InParanoid" id="Q5JIP8"/>
<dbReference type="InterPro" id="IPR018211">
    <property type="entry name" value="ADH_Fe_CS"/>
</dbReference>
<keyword evidence="1" id="KW-0560">Oxidoreductase</keyword>
<dbReference type="Gene3D" id="1.20.1090.10">
    <property type="entry name" value="Dehydroquinate synthase-like - alpha domain"/>
    <property type="match status" value="1"/>
</dbReference>
<dbReference type="KEGG" id="tko:TK1569"/>
<dbReference type="PROSITE" id="PS00913">
    <property type="entry name" value="ADH_IRON_1"/>
    <property type="match status" value="1"/>
</dbReference>
<evidence type="ECO:0000313" key="5">
    <source>
        <dbReference type="Proteomes" id="UP000000536"/>
    </source>
</evidence>